<feature type="signal peptide" evidence="6">
    <location>
        <begin position="1"/>
        <end position="19"/>
    </location>
</feature>
<keyword evidence="4 6" id="KW-0732">Signal</keyword>
<comment type="subcellular location">
    <subcellularLocation>
        <location evidence="1">Secreted</location>
    </subcellularLocation>
</comment>
<dbReference type="GeneID" id="107074013"/>
<dbReference type="PANTHER" id="PTHR10009">
    <property type="entry name" value="PROTEIN YELLOW-RELATED"/>
    <property type="match status" value="1"/>
</dbReference>
<evidence type="ECO:0000256" key="2">
    <source>
        <dbReference type="ARBA" id="ARBA00009127"/>
    </source>
</evidence>
<organism evidence="7 8">
    <name type="scientific">Polistes dominula</name>
    <name type="common">European paper wasp</name>
    <name type="synonym">Vespa dominula</name>
    <dbReference type="NCBI Taxonomy" id="743375"/>
    <lineage>
        <taxon>Eukaryota</taxon>
        <taxon>Metazoa</taxon>
        <taxon>Ecdysozoa</taxon>
        <taxon>Arthropoda</taxon>
        <taxon>Hexapoda</taxon>
        <taxon>Insecta</taxon>
        <taxon>Pterygota</taxon>
        <taxon>Neoptera</taxon>
        <taxon>Endopterygota</taxon>
        <taxon>Hymenoptera</taxon>
        <taxon>Apocrita</taxon>
        <taxon>Aculeata</taxon>
        <taxon>Vespoidea</taxon>
        <taxon>Vespidae</taxon>
        <taxon>Polistinae</taxon>
        <taxon>Polistini</taxon>
        <taxon>Polistes</taxon>
    </lineage>
</organism>
<evidence type="ECO:0000256" key="6">
    <source>
        <dbReference type="SAM" id="SignalP"/>
    </source>
</evidence>
<dbReference type="Proteomes" id="UP000694924">
    <property type="component" value="Unplaced"/>
</dbReference>
<dbReference type="InterPro" id="IPR017996">
    <property type="entry name" value="MRJP/yellow-related"/>
</dbReference>
<accession>A0ABM1JDH1</accession>
<gene>
    <name evidence="8" type="primary">LOC107074013</name>
</gene>
<evidence type="ECO:0000256" key="5">
    <source>
        <dbReference type="ARBA" id="ARBA00023180"/>
    </source>
</evidence>
<name>A0ABM1JDH1_POLDO</name>
<comment type="similarity">
    <text evidence="2">Belongs to the major royal jelly protein family.</text>
</comment>
<evidence type="ECO:0000313" key="8">
    <source>
        <dbReference type="RefSeq" id="XP_015190509.1"/>
    </source>
</evidence>
<dbReference type="RefSeq" id="XP_015190509.1">
    <property type="nucleotide sequence ID" value="XM_015335023.1"/>
</dbReference>
<feature type="chain" id="PRO_5047280939" evidence="6">
    <location>
        <begin position="20"/>
        <end position="404"/>
    </location>
</feature>
<dbReference type="Pfam" id="PF03022">
    <property type="entry name" value="MRJP"/>
    <property type="match status" value="1"/>
</dbReference>
<dbReference type="Gene3D" id="2.120.10.30">
    <property type="entry name" value="TolB, C-terminal domain"/>
    <property type="match status" value="1"/>
</dbReference>
<evidence type="ECO:0000256" key="3">
    <source>
        <dbReference type="ARBA" id="ARBA00022525"/>
    </source>
</evidence>
<dbReference type="PRINTS" id="PR01366">
    <property type="entry name" value="ROYALJELLY"/>
</dbReference>
<dbReference type="PANTHER" id="PTHR10009:SF7">
    <property type="entry name" value="GH10609P-RELATED"/>
    <property type="match status" value="1"/>
</dbReference>
<evidence type="ECO:0000256" key="4">
    <source>
        <dbReference type="ARBA" id="ARBA00022729"/>
    </source>
</evidence>
<protein>
    <submittedName>
        <fullName evidence="8">Major royal jelly protein 1-like</fullName>
    </submittedName>
</protein>
<reference evidence="8" key="1">
    <citation type="submission" date="2025-08" db="UniProtKB">
        <authorList>
            <consortium name="RefSeq"/>
        </authorList>
    </citation>
    <scope>IDENTIFICATION</scope>
    <source>
        <tissue evidence="8">Whole body</tissue>
    </source>
</reference>
<dbReference type="InterPro" id="IPR011042">
    <property type="entry name" value="6-blade_b-propeller_TolB-like"/>
</dbReference>
<dbReference type="SUPFAM" id="SSF75011">
    <property type="entry name" value="3-carboxy-cis,cis-mucoante lactonizing enzyme"/>
    <property type="match status" value="1"/>
</dbReference>
<proteinExistence type="inferred from homology"/>
<evidence type="ECO:0000313" key="7">
    <source>
        <dbReference type="Proteomes" id="UP000694924"/>
    </source>
</evidence>
<keyword evidence="7" id="KW-1185">Reference proteome</keyword>
<evidence type="ECO:0000256" key="1">
    <source>
        <dbReference type="ARBA" id="ARBA00004613"/>
    </source>
</evidence>
<keyword evidence="5" id="KW-0325">Glycoprotein</keyword>
<sequence>MKLTLQLLLSSLLISLSLQKELFKWRYIDYDWLGEGMEKYYIENGLYVKNASPAIDALIANGKVFISIPRASGVPASVGTLNKNKIRGEGPVVTPYPSWDWADTRKNCNETIISVYRMDIDNCNRLWILDNGKNGDITLCPQKLIAFDIETNKAVIIKEIPNKYGADKNGKGVLATPLIVTHGKKCEHITAYMADIEGYALVVWRGGDEFQRFESPLFANDPKASYFDLDGDKMYLNDGLVGLALYIDGLNPNCNTLFCNKLYLSSLSSYDMFHVSVNSLKKSNSSNIEIIQDKGNFRLRKVALAIERHSMYFCSIEDYSLRKWDVRTAYDKKNVKVIKTDKKLLNFVSGLKIRKSKILRKHNCTQVYGLANKYERTGTKTRNTNEINYNIFSYNLCGKDGPYE</sequence>
<keyword evidence="3" id="KW-0964">Secreted</keyword>